<evidence type="ECO:0000259" key="6">
    <source>
        <dbReference type="PROSITE" id="PS50832"/>
    </source>
</evidence>
<keyword evidence="4" id="KW-0694">RNA-binding</keyword>
<dbReference type="STRING" id="1120975.SAMN02746064_01707"/>
<gene>
    <name evidence="4" type="primary">infA</name>
    <name evidence="7" type="ORF">SAMN02746064_01707</name>
</gene>
<dbReference type="InterPro" id="IPR004368">
    <property type="entry name" value="TIF_IF1"/>
</dbReference>
<keyword evidence="2 4" id="KW-0396">Initiation factor</keyword>
<evidence type="ECO:0000313" key="7">
    <source>
        <dbReference type="EMBL" id="SHF02330.1"/>
    </source>
</evidence>
<dbReference type="Proteomes" id="UP000184251">
    <property type="component" value="Unassembled WGS sequence"/>
</dbReference>
<dbReference type="InterPro" id="IPR006196">
    <property type="entry name" value="RNA-binding_domain_S1_IF1"/>
</dbReference>
<keyword evidence="8" id="KW-1185">Reference proteome</keyword>
<evidence type="ECO:0000256" key="5">
    <source>
        <dbReference type="NCBIfam" id="TIGR00008"/>
    </source>
</evidence>
<dbReference type="HAMAP" id="MF_00075">
    <property type="entry name" value="IF_1"/>
    <property type="match status" value="1"/>
</dbReference>
<dbReference type="GO" id="GO:0005829">
    <property type="term" value="C:cytosol"/>
    <property type="evidence" value="ECO:0007669"/>
    <property type="project" value="TreeGrafter"/>
</dbReference>
<dbReference type="FunFam" id="2.40.50.140:FF:000002">
    <property type="entry name" value="Translation initiation factor IF-1"/>
    <property type="match status" value="1"/>
</dbReference>
<dbReference type="AlphaFoldDB" id="A0A1M4Y9J1"/>
<evidence type="ECO:0000313" key="8">
    <source>
        <dbReference type="Proteomes" id="UP000184251"/>
    </source>
</evidence>
<dbReference type="SUPFAM" id="SSF50249">
    <property type="entry name" value="Nucleic acid-binding proteins"/>
    <property type="match status" value="1"/>
</dbReference>
<comment type="function">
    <text evidence="4">One of the essential components for the initiation of protein synthesis. Stabilizes the binding of IF-2 and IF-3 on the 30S subunit to which N-formylmethionyl-tRNA(fMet) subsequently binds. Helps modulate mRNA selection, yielding the 30S pre-initiation complex (PIC). Upon addition of the 50S ribosomal subunit IF-1, IF-2 and IF-3 are released leaving the mature 70S translation initiation complex.</text>
</comment>
<dbReference type="Pfam" id="PF01176">
    <property type="entry name" value="eIF-1a"/>
    <property type="match status" value="1"/>
</dbReference>
<dbReference type="GO" id="GO:0003743">
    <property type="term" value="F:translation initiation factor activity"/>
    <property type="evidence" value="ECO:0007669"/>
    <property type="project" value="UniProtKB-UniRule"/>
</dbReference>
<proteinExistence type="inferred from homology"/>
<dbReference type="RefSeq" id="WP_073271057.1">
    <property type="nucleotide sequence ID" value="NZ_FQTU01000012.1"/>
</dbReference>
<dbReference type="CDD" id="cd04451">
    <property type="entry name" value="S1_IF1"/>
    <property type="match status" value="1"/>
</dbReference>
<organism evidence="7 8">
    <name type="scientific">Alkalibacter saccharofermentans DSM 14828</name>
    <dbReference type="NCBI Taxonomy" id="1120975"/>
    <lineage>
        <taxon>Bacteria</taxon>
        <taxon>Bacillati</taxon>
        <taxon>Bacillota</taxon>
        <taxon>Clostridia</taxon>
        <taxon>Eubacteriales</taxon>
        <taxon>Eubacteriaceae</taxon>
        <taxon>Alkalibacter</taxon>
    </lineage>
</organism>
<dbReference type="PANTHER" id="PTHR33370">
    <property type="entry name" value="TRANSLATION INITIATION FACTOR IF-1, CHLOROPLASTIC"/>
    <property type="match status" value="1"/>
</dbReference>
<reference evidence="7 8" key="1">
    <citation type="submission" date="2016-11" db="EMBL/GenBank/DDBJ databases">
        <authorList>
            <person name="Jaros S."/>
            <person name="Januszkiewicz K."/>
            <person name="Wedrychowicz H."/>
        </authorList>
    </citation>
    <scope>NUCLEOTIDE SEQUENCE [LARGE SCALE GENOMIC DNA]</scope>
    <source>
        <strain evidence="7 8">DSM 14828</strain>
    </source>
</reference>
<dbReference type="PROSITE" id="PS50832">
    <property type="entry name" value="S1_IF1_TYPE"/>
    <property type="match status" value="1"/>
</dbReference>
<dbReference type="Gene3D" id="2.40.50.140">
    <property type="entry name" value="Nucleic acid-binding proteins"/>
    <property type="match status" value="1"/>
</dbReference>
<dbReference type="SMART" id="SM00316">
    <property type="entry name" value="S1"/>
    <property type="match status" value="1"/>
</dbReference>
<dbReference type="GO" id="GO:0019843">
    <property type="term" value="F:rRNA binding"/>
    <property type="evidence" value="ECO:0007669"/>
    <property type="project" value="UniProtKB-UniRule"/>
</dbReference>
<dbReference type="GO" id="GO:0043022">
    <property type="term" value="F:ribosome binding"/>
    <property type="evidence" value="ECO:0007669"/>
    <property type="project" value="UniProtKB-UniRule"/>
</dbReference>
<comment type="subcellular location">
    <subcellularLocation>
        <location evidence="4">Cytoplasm</location>
    </subcellularLocation>
</comment>
<evidence type="ECO:0000256" key="1">
    <source>
        <dbReference type="ARBA" id="ARBA00010939"/>
    </source>
</evidence>
<name>A0A1M4Y9J1_9FIRM</name>
<dbReference type="EMBL" id="FQTU01000012">
    <property type="protein sequence ID" value="SHF02330.1"/>
    <property type="molecule type" value="Genomic_DNA"/>
</dbReference>
<dbReference type="NCBIfam" id="TIGR00008">
    <property type="entry name" value="infA"/>
    <property type="match status" value="1"/>
</dbReference>
<comment type="subunit">
    <text evidence="4">Component of the 30S ribosomal translation pre-initiation complex which assembles on the 30S ribosome in the order IF-2 and IF-3, IF-1 and N-formylmethionyl-tRNA(fMet); mRNA recruitment can occur at any time during PIC assembly.</text>
</comment>
<dbReference type="InterPro" id="IPR012340">
    <property type="entry name" value="NA-bd_OB-fold"/>
</dbReference>
<evidence type="ECO:0000256" key="4">
    <source>
        <dbReference type="HAMAP-Rule" id="MF_00075"/>
    </source>
</evidence>
<evidence type="ECO:0000256" key="3">
    <source>
        <dbReference type="ARBA" id="ARBA00022917"/>
    </source>
</evidence>
<keyword evidence="4" id="KW-0699">rRNA-binding</keyword>
<dbReference type="PANTHER" id="PTHR33370:SF1">
    <property type="entry name" value="TRANSLATION INITIATION FACTOR IF-1, CHLOROPLASTIC"/>
    <property type="match status" value="1"/>
</dbReference>
<feature type="domain" description="S1-like" evidence="6">
    <location>
        <begin position="1"/>
        <end position="72"/>
    </location>
</feature>
<keyword evidence="4" id="KW-0963">Cytoplasm</keyword>
<sequence length="76" mass="8634">MTKQDVIEVEGTVLEAMPNTMFQVELENGHKILAHISGKLRMNYIRILPGDKVIVELSPYDLTRGRIIWRGKGKKG</sequence>
<accession>A0A1M4Y9J1</accession>
<keyword evidence="3 4" id="KW-0648">Protein biosynthesis</keyword>
<evidence type="ECO:0000256" key="2">
    <source>
        <dbReference type="ARBA" id="ARBA00022540"/>
    </source>
</evidence>
<dbReference type="OrthoDB" id="9803250at2"/>
<comment type="similarity">
    <text evidence="1 4">Belongs to the IF-1 family.</text>
</comment>
<protein>
    <recommendedName>
        <fullName evidence="4 5">Translation initiation factor IF-1</fullName>
    </recommendedName>
</protein>
<dbReference type="InterPro" id="IPR003029">
    <property type="entry name" value="S1_domain"/>
</dbReference>